<feature type="transmembrane region" description="Helical" evidence="6">
    <location>
        <begin position="55"/>
        <end position="82"/>
    </location>
</feature>
<keyword evidence="2" id="KW-1003">Cell membrane</keyword>
<dbReference type="RefSeq" id="WP_231398931.1">
    <property type="nucleotide sequence ID" value="NZ_BONS01000011.1"/>
</dbReference>
<dbReference type="GO" id="GO:0005886">
    <property type="term" value="C:plasma membrane"/>
    <property type="evidence" value="ECO:0007669"/>
    <property type="project" value="UniProtKB-SubCell"/>
</dbReference>
<evidence type="ECO:0000256" key="6">
    <source>
        <dbReference type="SAM" id="Phobius"/>
    </source>
</evidence>
<comment type="subcellular location">
    <subcellularLocation>
        <location evidence="1">Cell membrane</location>
        <topology evidence="1">Multi-pass membrane protein</topology>
    </subcellularLocation>
</comment>
<accession>A0A8J7KMC1</accession>
<evidence type="ECO:0000313" key="7">
    <source>
        <dbReference type="EMBL" id="MBG6138981.1"/>
    </source>
</evidence>
<sequence length="491" mass="51034">MTVLQQRTASDRADLGRVARGGVLNLAGAGYAGLAGFGVTWLVARGLAPADAGRFFASTAAFTVAVTVAKLGTPTGLVYWPARLRDRPHLLRPMLRAALSPVAVAAVLIAAGLWATGRLGPLVVFLPLAALTDALLAATRGFRKPRPTVLYDKLLRPTLQLGALGLAVWLAGGSPGVFTVAWAWAYLPVFFLAWRALPTLPPTGPSDPIAGPFWRFTAPRALASVAQQALQRVDVILLAALVSFTQAAYYAVAGRFVIVGQLANQALAYSVQPQLAELLAAGDRPAARALYQSATGWVILLSWPVYLLAAVFAPLYLHLFGPQYRAAGGVVVILAGAMMVGSGCGMVDSVLAMAGRTSWNLLNVLAALGVNIGVDLVLIPRFGALGAACGLAAAVLTNNLVPLAQLGWGLGLHPFGRGTLWAGLLTSTCFGAVPVGSVALFGRGLPGLAVALGAGGTLYGLGCWRLRRPLALPTGSVARLRGLIRSLRRKV</sequence>
<evidence type="ECO:0000313" key="8">
    <source>
        <dbReference type="Proteomes" id="UP000622552"/>
    </source>
</evidence>
<name>A0A8J7KMC1_9ACTN</name>
<evidence type="ECO:0000256" key="2">
    <source>
        <dbReference type="ARBA" id="ARBA00022475"/>
    </source>
</evidence>
<keyword evidence="4 6" id="KW-1133">Transmembrane helix</keyword>
<protein>
    <submittedName>
        <fullName evidence="7">O-antigen/teichoic acid export membrane protein</fullName>
    </submittedName>
</protein>
<dbReference type="InterPro" id="IPR050833">
    <property type="entry name" value="Poly_Biosynth_Transport"/>
</dbReference>
<dbReference type="PANTHER" id="PTHR30250:SF27">
    <property type="entry name" value="POLYSACCHARIDE BIOSYNTHESIS PROTEIN"/>
    <property type="match status" value="1"/>
</dbReference>
<dbReference type="AlphaFoldDB" id="A0A8J7KMC1"/>
<dbReference type="PANTHER" id="PTHR30250">
    <property type="entry name" value="PST FAMILY PREDICTED COLANIC ACID TRANSPORTER"/>
    <property type="match status" value="1"/>
</dbReference>
<evidence type="ECO:0000256" key="1">
    <source>
        <dbReference type="ARBA" id="ARBA00004651"/>
    </source>
</evidence>
<feature type="transmembrane region" description="Helical" evidence="6">
    <location>
        <begin position="447"/>
        <end position="466"/>
    </location>
</feature>
<proteinExistence type="predicted"/>
<feature type="transmembrane region" description="Helical" evidence="6">
    <location>
        <begin position="94"/>
        <end position="116"/>
    </location>
</feature>
<dbReference type="EMBL" id="JADOUF010000001">
    <property type="protein sequence ID" value="MBG6138981.1"/>
    <property type="molecule type" value="Genomic_DNA"/>
</dbReference>
<feature type="transmembrane region" description="Helical" evidence="6">
    <location>
        <begin position="420"/>
        <end position="441"/>
    </location>
</feature>
<feature type="transmembrane region" description="Helical" evidence="6">
    <location>
        <begin position="326"/>
        <end position="347"/>
    </location>
</feature>
<feature type="transmembrane region" description="Helical" evidence="6">
    <location>
        <begin position="297"/>
        <end position="320"/>
    </location>
</feature>
<keyword evidence="8" id="KW-1185">Reference proteome</keyword>
<comment type="caution">
    <text evidence="7">The sequence shown here is derived from an EMBL/GenBank/DDBJ whole genome shotgun (WGS) entry which is preliminary data.</text>
</comment>
<reference evidence="7" key="1">
    <citation type="submission" date="2020-11" db="EMBL/GenBank/DDBJ databases">
        <title>Sequencing the genomes of 1000 actinobacteria strains.</title>
        <authorList>
            <person name="Klenk H.-P."/>
        </authorList>
    </citation>
    <scope>NUCLEOTIDE SEQUENCE</scope>
    <source>
        <strain evidence="7">DSM 45356</strain>
    </source>
</reference>
<feature type="transmembrane region" description="Helical" evidence="6">
    <location>
        <begin position="385"/>
        <end position="408"/>
    </location>
</feature>
<organism evidence="7 8">
    <name type="scientific">Longispora fulva</name>
    <dbReference type="NCBI Taxonomy" id="619741"/>
    <lineage>
        <taxon>Bacteria</taxon>
        <taxon>Bacillati</taxon>
        <taxon>Actinomycetota</taxon>
        <taxon>Actinomycetes</taxon>
        <taxon>Micromonosporales</taxon>
        <taxon>Micromonosporaceae</taxon>
        <taxon>Longispora</taxon>
    </lineage>
</organism>
<keyword evidence="3 6" id="KW-0812">Transmembrane</keyword>
<evidence type="ECO:0000256" key="4">
    <source>
        <dbReference type="ARBA" id="ARBA00022989"/>
    </source>
</evidence>
<dbReference type="Proteomes" id="UP000622552">
    <property type="component" value="Unassembled WGS sequence"/>
</dbReference>
<feature type="transmembrane region" description="Helical" evidence="6">
    <location>
        <begin position="21"/>
        <end position="43"/>
    </location>
</feature>
<feature type="transmembrane region" description="Helical" evidence="6">
    <location>
        <begin position="359"/>
        <end position="379"/>
    </location>
</feature>
<keyword evidence="5 6" id="KW-0472">Membrane</keyword>
<evidence type="ECO:0000256" key="5">
    <source>
        <dbReference type="ARBA" id="ARBA00023136"/>
    </source>
</evidence>
<gene>
    <name evidence="7" type="ORF">IW245_005175</name>
</gene>
<feature type="transmembrane region" description="Helical" evidence="6">
    <location>
        <begin position="122"/>
        <end position="142"/>
    </location>
</feature>
<evidence type="ECO:0000256" key="3">
    <source>
        <dbReference type="ARBA" id="ARBA00022692"/>
    </source>
</evidence>